<dbReference type="InterPro" id="IPR007409">
    <property type="entry name" value="Restrct_endonuc_type1_HsdR_N"/>
</dbReference>
<keyword evidence="4" id="KW-1185">Reference proteome</keyword>
<reference evidence="3 4" key="1">
    <citation type="submission" date="2019-02" db="EMBL/GenBank/DDBJ databases">
        <title>Deep-cultivation of Planctomycetes and their phenomic and genomic characterization uncovers novel biology.</title>
        <authorList>
            <person name="Wiegand S."/>
            <person name="Jogler M."/>
            <person name="Boedeker C."/>
            <person name="Pinto D."/>
            <person name="Vollmers J."/>
            <person name="Rivas-Marin E."/>
            <person name="Kohn T."/>
            <person name="Peeters S.H."/>
            <person name="Heuer A."/>
            <person name="Rast P."/>
            <person name="Oberbeckmann S."/>
            <person name="Bunk B."/>
            <person name="Jeske O."/>
            <person name="Meyerdierks A."/>
            <person name="Storesund J.E."/>
            <person name="Kallscheuer N."/>
            <person name="Luecker S."/>
            <person name="Lage O.M."/>
            <person name="Pohl T."/>
            <person name="Merkel B.J."/>
            <person name="Hornburger P."/>
            <person name="Mueller R.-W."/>
            <person name="Bruemmer F."/>
            <person name="Labrenz M."/>
            <person name="Spormann A.M."/>
            <person name="Op den Camp H."/>
            <person name="Overmann J."/>
            <person name="Amann R."/>
            <person name="Jetten M.S.M."/>
            <person name="Mascher T."/>
            <person name="Medema M.H."/>
            <person name="Devos D.P."/>
            <person name="Kaster A.-K."/>
            <person name="Ovreas L."/>
            <person name="Rohde M."/>
            <person name="Galperin M.Y."/>
            <person name="Jogler C."/>
        </authorList>
    </citation>
    <scope>NUCLEOTIDE SEQUENCE [LARGE SCALE GENOMIC DNA]</scope>
    <source>
        <strain evidence="3 4">K22_7</strain>
    </source>
</reference>
<evidence type="ECO:0000256" key="1">
    <source>
        <dbReference type="SAM" id="MobiDB-lite"/>
    </source>
</evidence>
<proteinExistence type="predicted"/>
<dbReference type="RefSeq" id="WP_145171920.1">
    <property type="nucleotide sequence ID" value="NZ_CP036525.1"/>
</dbReference>
<dbReference type="EMBL" id="CP036525">
    <property type="protein sequence ID" value="QDT05677.1"/>
    <property type="molecule type" value="Genomic_DNA"/>
</dbReference>
<organism evidence="3 4">
    <name type="scientific">Rubripirellula lacrimiformis</name>
    <dbReference type="NCBI Taxonomy" id="1930273"/>
    <lineage>
        <taxon>Bacteria</taxon>
        <taxon>Pseudomonadati</taxon>
        <taxon>Planctomycetota</taxon>
        <taxon>Planctomycetia</taxon>
        <taxon>Pirellulales</taxon>
        <taxon>Pirellulaceae</taxon>
        <taxon>Rubripirellula</taxon>
    </lineage>
</organism>
<dbReference type="Proteomes" id="UP000318538">
    <property type="component" value="Chromosome"/>
</dbReference>
<feature type="domain" description="Restriction endonuclease type I HsdR N-terminal" evidence="2">
    <location>
        <begin position="48"/>
        <end position="126"/>
    </location>
</feature>
<gene>
    <name evidence="3" type="ORF">K227x_40790</name>
</gene>
<dbReference type="GO" id="GO:0009307">
    <property type="term" value="P:DNA restriction-modification system"/>
    <property type="evidence" value="ECO:0007669"/>
    <property type="project" value="UniProtKB-KW"/>
</dbReference>
<name>A0A517NEX4_9BACT</name>
<dbReference type="GO" id="GO:0005524">
    <property type="term" value="F:ATP binding"/>
    <property type="evidence" value="ECO:0007669"/>
    <property type="project" value="UniProtKB-KW"/>
</dbReference>
<evidence type="ECO:0000313" key="3">
    <source>
        <dbReference type="EMBL" id="QDT05677.1"/>
    </source>
</evidence>
<dbReference type="PIRSF" id="PIRSF035009">
    <property type="entry name" value="UCP035009_HSDR_N"/>
    <property type="match status" value="1"/>
</dbReference>
<dbReference type="GO" id="GO:0009035">
    <property type="term" value="F:type I site-specific deoxyribonuclease activity"/>
    <property type="evidence" value="ECO:0007669"/>
    <property type="project" value="UniProtKB-EC"/>
</dbReference>
<dbReference type="GO" id="GO:0003677">
    <property type="term" value="F:DNA binding"/>
    <property type="evidence" value="ECO:0007669"/>
    <property type="project" value="UniProtKB-KW"/>
</dbReference>
<accession>A0A517NEX4</accession>
<sequence length="378" mass="42565">MDLIDTLDRLASRLDQHASVLSTEEATKQTLVLPVINALGYNVFDPLEVIPEFTADVGTKKGEKVDYAIHLDGVPMILIECKMYGAALSLNHASQLYRYFSVTDARFGVLTNGTKYWFYSDIESPNKMDSKPFFEFDLLDYDTRDVAELKKFSKATFDLDNILSNASELKYAQQIKKSLADEFDEPSEDFVRMFTSRVYAGRFTGAVNEQFRILVKNAFRSFVAEQINDRLKAALRGGEAHLIPVNPIAEDQTADAGEADDDGIETTQDEIEGYHVVRAILARSVNPARIVMRDTKSYCGILLDDNNRKPICRLHFNRAKKFIGLFDAAKNEERIAIESPLDIYTFADRLIESVMNYDTKSPVQDENPNTTPGTSTGE</sequence>
<dbReference type="Pfam" id="PF04313">
    <property type="entry name" value="HSDR_N"/>
    <property type="match status" value="1"/>
</dbReference>
<dbReference type="InterPro" id="IPR017035">
    <property type="entry name" value="UCP035009_HsdR_All3000-type"/>
</dbReference>
<evidence type="ECO:0000313" key="4">
    <source>
        <dbReference type="Proteomes" id="UP000318538"/>
    </source>
</evidence>
<dbReference type="KEGG" id="rlc:K227x_40790"/>
<dbReference type="OrthoDB" id="9148007at2"/>
<evidence type="ECO:0000259" key="2">
    <source>
        <dbReference type="Pfam" id="PF04313"/>
    </source>
</evidence>
<dbReference type="AlphaFoldDB" id="A0A517NEX4"/>
<protein>
    <recommendedName>
        <fullName evidence="2">Restriction endonuclease type I HsdR N-terminal domain-containing protein</fullName>
    </recommendedName>
</protein>
<feature type="region of interest" description="Disordered" evidence="1">
    <location>
        <begin position="357"/>
        <end position="378"/>
    </location>
</feature>